<dbReference type="InterPro" id="IPR007632">
    <property type="entry name" value="Anoctamin"/>
</dbReference>
<feature type="transmembrane region" description="Helical" evidence="8">
    <location>
        <begin position="977"/>
        <end position="998"/>
    </location>
</feature>
<dbReference type="Pfam" id="PF16178">
    <property type="entry name" value="Anoct_dimer"/>
    <property type="match status" value="1"/>
</dbReference>
<feature type="transmembrane region" description="Helical" evidence="8">
    <location>
        <begin position="465"/>
        <end position="492"/>
    </location>
</feature>
<feature type="transmembrane region" description="Helical" evidence="8">
    <location>
        <begin position="560"/>
        <end position="578"/>
    </location>
</feature>
<name>A0ABQ7R891_PLUXY</name>
<feature type="region of interest" description="Disordered" evidence="9">
    <location>
        <begin position="1"/>
        <end position="72"/>
    </location>
</feature>
<dbReference type="Proteomes" id="UP000823941">
    <property type="component" value="Chromosome 1"/>
</dbReference>
<dbReference type="EMBL" id="JAHIBW010000001">
    <property type="protein sequence ID" value="KAG7313514.1"/>
    <property type="molecule type" value="Genomic_DNA"/>
</dbReference>
<dbReference type="Pfam" id="PF04547">
    <property type="entry name" value="Anoctamin"/>
    <property type="match status" value="1"/>
</dbReference>
<keyword evidence="5 8" id="KW-1133">Transmembrane helix</keyword>
<feature type="transmembrane region" description="Helical" evidence="8">
    <location>
        <begin position="404"/>
        <end position="421"/>
    </location>
</feature>
<keyword evidence="6 8" id="KW-0472">Membrane</keyword>
<feature type="compositionally biased region" description="Basic residues" evidence="9">
    <location>
        <begin position="8"/>
        <end position="70"/>
    </location>
</feature>
<comment type="similarity">
    <text evidence="2 8">Belongs to the anoctamin family.</text>
</comment>
<keyword evidence="7" id="KW-0325">Glycoprotein</keyword>
<evidence type="ECO:0000256" key="1">
    <source>
        <dbReference type="ARBA" id="ARBA00004651"/>
    </source>
</evidence>
<keyword evidence="4 8" id="KW-0812">Transmembrane</keyword>
<evidence type="ECO:0000256" key="2">
    <source>
        <dbReference type="ARBA" id="ARBA00009671"/>
    </source>
</evidence>
<proteinExistence type="inferred from homology"/>
<dbReference type="InterPro" id="IPR032394">
    <property type="entry name" value="Anoct_dimer"/>
</dbReference>
<comment type="caution">
    <text evidence="12">The sequence shown here is derived from an EMBL/GenBank/DDBJ whole genome shotgun (WGS) entry which is preliminary data.</text>
</comment>
<feature type="transmembrane region" description="Helical" evidence="8">
    <location>
        <begin position="727"/>
        <end position="751"/>
    </location>
</feature>
<comment type="subcellular location">
    <subcellularLocation>
        <location evidence="1">Cell membrane</location>
        <topology evidence="1">Multi-pass membrane protein</topology>
    </subcellularLocation>
    <subcellularLocation>
        <location evidence="8">Membrane</location>
        <topology evidence="8">Multi-pass membrane protein</topology>
    </subcellularLocation>
</comment>
<gene>
    <name evidence="12" type="ORF">JYU34_000654</name>
</gene>
<feature type="transmembrane region" description="Helical" evidence="8">
    <location>
        <begin position="920"/>
        <end position="943"/>
    </location>
</feature>
<evidence type="ECO:0000256" key="7">
    <source>
        <dbReference type="ARBA" id="ARBA00023180"/>
    </source>
</evidence>
<keyword evidence="13" id="KW-1185">Reference proteome</keyword>
<feature type="domain" description="Anoctamin dimerisation" evidence="11">
    <location>
        <begin position="95"/>
        <end position="295"/>
    </location>
</feature>
<evidence type="ECO:0000256" key="3">
    <source>
        <dbReference type="ARBA" id="ARBA00022475"/>
    </source>
</evidence>
<feature type="domain" description="Anoctamin transmembrane" evidence="10">
    <location>
        <begin position="298"/>
        <end position="964"/>
    </location>
</feature>
<evidence type="ECO:0000313" key="13">
    <source>
        <dbReference type="Proteomes" id="UP000823941"/>
    </source>
</evidence>
<feature type="transmembrane region" description="Helical" evidence="8">
    <location>
        <begin position="512"/>
        <end position="539"/>
    </location>
</feature>
<dbReference type="PANTHER" id="PTHR12308">
    <property type="entry name" value="ANOCTAMIN"/>
    <property type="match status" value="1"/>
</dbReference>
<evidence type="ECO:0000256" key="9">
    <source>
        <dbReference type="SAM" id="MobiDB-lite"/>
    </source>
</evidence>
<evidence type="ECO:0000259" key="11">
    <source>
        <dbReference type="Pfam" id="PF16178"/>
    </source>
</evidence>
<evidence type="ECO:0000313" key="12">
    <source>
        <dbReference type="EMBL" id="KAG7313514.1"/>
    </source>
</evidence>
<protein>
    <recommendedName>
        <fullName evidence="8">Anoctamin</fullName>
    </recommendedName>
</protein>
<evidence type="ECO:0000256" key="4">
    <source>
        <dbReference type="ARBA" id="ARBA00022692"/>
    </source>
</evidence>
<feature type="transmembrane region" description="Helical" evidence="8">
    <location>
        <begin position="306"/>
        <end position="333"/>
    </location>
</feature>
<organism evidence="12 13">
    <name type="scientific">Plutella xylostella</name>
    <name type="common">Diamondback moth</name>
    <name type="synonym">Plutella maculipennis</name>
    <dbReference type="NCBI Taxonomy" id="51655"/>
    <lineage>
        <taxon>Eukaryota</taxon>
        <taxon>Metazoa</taxon>
        <taxon>Ecdysozoa</taxon>
        <taxon>Arthropoda</taxon>
        <taxon>Hexapoda</taxon>
        <taxon>Insecta</taxon>
        <taxon>Pterygota</taxon>
        <taxon>Neoptera</taxon>
        <taxon>Endopterygota</taxon>
        <taxon>Lepidoptera</taxon>
        <taxon>Glossata</taxon>
        <taxon>Ditrysia</taxon>
        <taxon>Yponomeutoidea</taxon>
        <taxon>Plutellidae</taxon>
        <taxon>Plutella</taxon>
    </lineage>
</organism>
<dbReference type="PANTHER" id="PTHR12308:SF84">
    <property type="entry name" value="ANOCTAMIN"/>
    <property type="match status" value="1"/>
</dbReference>
<feature type="transmembrane region" description="Helical" evidence="8">
    <location>
        <begin position="679"/>
        <end position="706"/>
    </location>
</feature>
<dbReference type="InterPro" id="IPR049452">
    <property type="entry name" value="Anoctamin_TM"/>
</dbReference>
<sequence>MTEEKGKSKAKSKAKSRAKSKAKSKAKSRAKSKNKSRAKSRAKSKQKSKMKSKMKSMASLKKKGGKKGHKMMIGPDGRKLEARIFNFMSLPFTGYFRDGYRRVDLVIVIRDDGVGKNEKVKMLYFAQLCKMGLILELEQGQMAEHNHLLFIKVHAPDIFIAIHGELFMYFKLFKDIRVETMEQSATDKMLPFTSALSDKGFVTLMRDNYPGPPGYSTLDRSYIVYDVLTSTRLGGIYGYNPLQRMVQLNLITDVFALHDGPFFLVENQETDKINARQILFETWTGISNLIKYQPLHIINEYLGDRVAMFFAFYGFLNLAMAMLALMGLMVFAADELHKSESVMTQIICSEPTFTNTTNRRKYLTLNKFICPNCKYYDICPYAMVNDFCKESRVNDHVHTLAKTFVYPTVVFIWSCLLLKLWRRQERNFFWQWEIDKGYMDDVRRIHAKGFQFHKEMSAFIRILRFVYHCALLTLLVLLAKHNVYLFLYWRYALLRHLKFPNIEIDNYYKKNYYVISFITISNCGLVFVFERAFAMLIFYMPHWERLKSPISMDKSIAYKLTALTLLTLFNIPFYFAFIKGQFYTYPIDMKIWRKWYGILVEKCDPRSCMDEVLIIMVTILYMRELVFKFVPCMKILSSHIDYSDLGVVRSVRTPHWEREKALKSSMETEKFIMLKYRDLVVQMATMTLFARVFPLAPLVILVTNALDIRVCARRILLYSRRPILRRHLGIGAWYNVLLALLLAIALFQVLLGTITSEAILQFTYLSTKNDSVVDHLNFVPFEKFRIYAYTAVYGPNVSVDDSYELGYLTLKCFPEYDYQAIEKEKGEDTPLHHYLRNIENNFGQYRPSCSCTTFLSHKTVKSTNDYDLMPRRTCYFKGYWRRYTNFIKRGRYVGMTTGSKLYYNALARLGRNAANVTGSIMGYFFLGFLSPVITVPVNAIFRWKTFYWNYFKRFMDVYFYSGYAENWKGYALSHLKWYYTLFSLVIFFVIFSAIFWLLPDDTMQVTESQSVEHHVRHYASGQTTASGAATAAKTQ</sequence>
<keyword evidence="3" id="KW-1003">Cell membrane</keyword>
<evidence type="ECO:0000256" key="5">
    <source>
        <dbReference type="ARBA" id="ARBA00022989"/>
    </source>
</evidence>
<comment type="caution">
    <text evidence="8">Lacks conserved residue(s) required for the propagation of feature annotation.</text>
</comment>
<reference evidence="12 13" key="1">
    <citation type="submission" date="2021-06" db="EMBL/GenBank/DDBJ databases">
        <title>A haploid diamondback moth (Plutella xylostella L.) genome assembly resolves 31 chromosomes and identifies a diamide resistance mutation.</title>
        <authorList>
            <person name="Ward C.M."/>
            <person name="Perry K.D."/>
            <person name="Baker G."/>
            <person name="Powis K."/>
            <person name="Heckel D.G."/>
            <person name="Baxter S.W."/>
        </authorList>
    </citation>
    <scope>NUCLEOTIDE SEQUENCE [LARGE SCALE GENOMIC DNA]</scope>
    <source>
        <strain evidence="12 13">LV</strain>
        <tissue evidence="12">Single pupa</tissue>
    </source>
</reference>
<accession>A0ABQ7R891</accession>
<evidence type="ECO:0000256" key="6">
    <source>
        <dbReference type="ARBA" id="ARBA00023136"/>
    </source>
</evidence>
<evidence type="ECO:0000256" key="8">
    <source>
        <dbReference type="RuleBase" id="RU280814"/>
    </source>
</evidence>
<evidence type="ECO:0000259" key="10">
    <source>
        <dbReference type="Pfam" id="PF04547"/>
    </source>
</evidence>